<dbReference type="AlphaFoldDB" id="A0A6P4EFX9"/>
<feature type="region of interest" description="Disordered" evidence="2">
    <location>
        <begin position="196"/>
        <end position="347"/>
    </location>
</feature>
<gene>
    <name evidence="7" type="primary">LOC108043077</name>
    <name evidence="5" type="synonym">108043077</name>
</gene>
<proteinExistence type="predicted"/>
<reference evidence="5" key="3">
    <citation type="submission" date="2025-05" db="UniProtKB">
        <authorList>
            <consortium name="EnsemblMetazoa"/>
        </authorList>
    </citation>
    <scope>IDENTIFICATION</scope>
</reference>
<dbReference type="Proteomes" id="UP001652680">
    <property type="component" value="Unassembled WGS sequence"/>
</dbReference>
<feature type="compositionally biased region" description="Low complexity" evidence="2">
    <location>
        <begin position="400"/>
        <end position="412"/>
    </location>
</feature>
<feature type="compositionally biased region" description="Basic residues" evidence="2">
    <location>
        <begin position="909"/>
        <end position="923"/>
    </location>
</feature>
<name>A0A6P4EFX9_DRORH</name>
<dbReference type="OrthoDB" id="68076at2759"/>
<feature type="compositionally biased region" description="Low complexity" evidence="2">
    <location>
        <begin position="657"/>
        <end position="674"/>
    </location>
</feature>
<dbReference type="InterPro" id="IPR026947">
    <property type="entry name" value="UBN_middle_dom"/>
</dbReference>
<feature type="domain" description="Hpc2-related" evidence="3">
    <location>
        <begin position="128"/>
        <end position="178"/>
    </location>
</feature>
<reference evidence="6" key="1">
    <citation type="journal article" date="2021" name="Elife">
        <title>Highly contiguous assemblies of 101 drosophilid genomes.</title>
        <authorList>
            <person name="Kim B.Y."/>
            <person name="Wang J.R."/>
            <person name="Miller D.E."/>
            <person name="Barmina O."/>
            <person name="Delaney E."/>
            <person name="Thompson A."/>
            <person name="Comeault A.A."/>
            <person name="Peede D."/>
            <person name="D'Agostino E.R."/>
            <person name="Pelaez J."/>
            <person name="Aguilar J.M."/>
            <person name="Haji D."/>
            <person name="Matsunaga T."/>
            <person name="Armstrong E.E."/>
            <person name="Zych M."/>
            <person name="Ogawa Y."/>
            <person name="Stamenkovic-Radak M."/>
            <person name="Jelic M."/>
            <person name="Veselinovic M.S."/>
            <person name="Tanaskovic M."/>
            <person name="Eric P."/>
            <person name="Gao J.J."/>
            <person name="Katoh T.K."/>
            <person name="Toda M.J."/>
            <person name="Watabe H."/>
            <person name="Watada M."/>
            <person name="Davis J.S."/>
            <person name="Moyle L.C."/>
            <person name="Manoli G."/>
            <person name="Bertolini E."/>
            <person name="Kostal V."/>
            <person name="Hawley R.S."/>
            <person name="Takahashi A."/>
            <person name="Jones C.D."/>
            <person name="Price D.K."/>
            <person name="Whiteman N."/>
            <person name="Kopp A."/>
            <person name="Matute D.R."/>
            <person name="Petrov D.A."/>
        </authorList>
    </citation>
    <scope>NUCLEOTIDE SEQUENCE [LARGE SCALE GENOMIC DNA]</scope>
</reference>
<evidence type="ECO:0000313" key="7">
    <source>
        <dbReference type="RefSeq" id="XP_016977112.1"/>
    </source>
</evidence>
<feature type="compositionally biased region" description="Basic and acidic residues" evidence="2">
    <location>
        <begin position="685"/>
        <end position="695"/>
    </location>
</feature>
<evidence type="ECO:0000313" key="6">
    <source>
        <dbReference type="Proteomes" id="UP001652680"/>
    </source>
</evidence>
<evidence type="ECO:0000256" key="2">
    <source>
        <dbReference type="SAM" id="MobiDB-lite"/>
    </source>
</evidence>
<feature type="compositionally biased region" description="Low complexity" evidence="2">
    <location>
        <begin position="696"/>
        <end position="707"/>
    </location>
</feature>
<dbReference type="OMA" id="DSNRYPE"/>
<organism evidence="7">
    <name type="scientific">Drosophila rhopaloa</name>
    <name type="common">Fruit fly</name>
    <dbReference type="NCBI Taxonomy" id="1041015"/>
    <lineage>
        <taxon>Eukaryota</taxon>
        <taxon>Metazoa</taxon>
        <taxon>Ecdysozoa</taxon>
        <taxon>Arthropoda</taxon>
        <taxon>Hexapoda</taxon>
        <taxon>Insecta</taxon>
        <taxon>Pterygota</taxon>
        <taxon>Neoptera</taxon>
        <taxon>Endopterygota</taxon>
        <taxon>Diptera</taxon>
        <taxon>Brachycera</taxon>
        <taxon>Muscomorpha</taxon>
        <taxon>Ephydroidea</taxon>
        <taxon>Drosophilidae</taxon>
        <taxon>Drosophila</taxon>
        <taxon>Sophophora</taxon>
    </lineage>
</organism>
<dbReference type="Pfam" id="PF14075">
    <property type="entry name" value="UBN_AB"/>
    <property type="match status" value="1"/>
</dbReference>
<feature type="compositionally biased region" description="Low complexity" evidence="2">
    <location>
        <begin position="327"/>
        <end position="347"/>
    </location>
</feature>
<reference evidence="7" key="2">
    <citation type="submission" date="2025-04" db="UniProtKB">
        <authorList>
            <consortium name="RefSeq"/>
        </authorList>
    </citation>
    <scope>IDENTIFICATION</scope>
</reference>
<dbReference type="CTD" id="43439"/>
<dbReference type="PANTHER" id="PTHR21669:SF28">
    <property type="entry name" value="YEMANUCLEIN"/>
    <property type="match status" value="1"/>
</dbReference>
<evidence type="ECO:0000259" key="3">
    <source>
        <dbReference type="Pfam" id="PF08729"/>
    </source>
</evidence>
<feature type="region of interest" description="Disordered" evidence="2">
    <location>
        <begin position="903"/>
        <end position="935"/>
    </location>
</feature>
<feature type="compositionally biased region" description="Acidic residues" evidence="2">
    <location>
        <begin position="217"/>
        <end position="260"/>
    </location>
</feature>
<feature type="region of interest" description="Disordered" evidence="2">
    <location>
        <begin position="981"/>
        <end position="1005"/>
    </location>
</feature>
<dbReference type="InterPro" id="IPR014840">
    <property type="entry name" value="HRD"/>
</dbReference>
<evidence type="ECO:0000256" key="1">
    <source>
        <dbReference type="ARBA" id="ARBA00022553"/>
    </source>
</evidence>
<dbReference type="GeneID" id="108043077"/>
<keyword evidence="1" id="KW-0597">Phosphoprotein</keyword>
<dbReference type="GO" id="GO:0005634">
    <property type="term" value="C:nucleus"/>
    <property type="evidence" value="ECO:0007669"/>
    <property type="project" value="TreeGrafter"/>
</dbReference>
<dbReference type="GO" id="GO:0006325">
    <property type="term" value="P:chromatin organization"/>
    <property type="evidence" value="ECO:0007669"/>
    <property type="project" value="TreeGrafter"/>
</dbReference>
<protein>
    <submittedName>
        <fullName evidence="7">Yemanuclein-alpha</fullName>
    </submittedName>
</protein>
<dbReference type="RefSeq" id="XP_016977112.1">
    <property type="nucleotide sequence ID" value="XM_017121623.1"/>
</dbReference>
<dbReference type="EnsemblMetazoa" id="XM_017121623.2">
    <property type="protein sequence ID" value="XP_016977112.1"/>
    <property type="gene ID" value="LOC108043077"/>
</dbReference>
<evidence type="ECO:0000259" key="4">
    <source>
        <dbReference type="Pfam" id="PF14075"/>
    </source>
</evidence>
<accession>A0A6P4EFX9</accession>
<dbReference type="PANTHER" id="PTHR21669">
    <property type="entry name" value="CAPZ-INTERACTING PROTEIN AND RELATED PROTEINS"/>
    <property type="match status" value="1"/>
</dbReference>
<dbReference type="Pfam" id="PF08729">
    <property type="entry name" value="HUN"/>
    <property type="match status" value="1"/>
</dbReference>
<sequence length="1005" mass="110266">MSRGGEHKRVTLTSIFQGDVGFSRFGSNILEPDTPLSAGSTSSKPTNKTAKCIRIKLDLFETDSNKYPEFNYSRLLYLEKKKAKKLKQVTTCNGSTGTDPFADNDDDVARIAKELEAKYGNSYATGRGKSKKNDYRDIGMGYDESDSFIDNTEAYDEIIPEEAETLEGGFYINCGALEFKNLTKKSYTTRTDAIIKMPERSRKRMVSSSSESSSSSSDDDDENDDDNEGEEDSDSEDDEEEDESDSEDNSESESLDDEDSAATAKSSSKFKDNHLAKRPKVIVTSRTKQSSSSTTGSKKPPVKPITTSSSSSSPRPNIVEISDTEEQLGQVQSQIQSQTQFQALPQPQTEAQAQAQALKKVVKTTTVKDMLKAKRDNFLKSQSGTAAVKGIVNGELKCISSDMSSPDNSDMESGTDQGRAEKQAGQQGKEGQENLRTADTLLPTTLDSDIMAAVNNFKEDVRSRDMCGKKFNLDAKLTPLLLRVYEAVLCIDRNERNMVFSHIEYQLQLPKYYMLRKGKQVRAKEEKKKSTIVLEKLRRAVAVVMPKAIANYETELRTFAEQAAADVNSELPPKMPRKKFQWTSDLRQLLYDVYQARWPSFPFLAKRKDTMEEFINCYLKEKVVDLWPSGWMRLDELQREISRYKNARQKAKEKSKAPAVSASPKPVVAVPASEQIPQASSYLKTVEEPRSRGNSDTDSATSASSNSLKRKLMEMPKQSNKPPKKKVAKQLPQQPQLLPHPQFQLAPAATAAVSVPATSINNNHLPHLDTLLSMPSTSAQAAALNAAAVAAASTVLDLASPNRKMDLNSRSNFYNLITAATLAASGNPSPHPIDGQAKVIVGARPSPHVINLDDYQCPSEILQTSKQLAATTTVITSTSKAAQTTPVGRESSSESDGVEIVGVFPASKPQRKVQPKAKNKTQNKGRSSLGAVGQANGSLGFNANNMYIYNSSRSIAPVYDLTSKAHIMKNLKEFEKQMHSAFSPTSVKGSSGGMGSSAPNTPSRQ</sequence>
<feature type="region of interest" description="Disordered" evidence="2">
    <location>
        <begin position="648"/>
        <end position="731"/>
    </location>
</feature>
<feature type="compositionally biased region" description="Low complexity" evidence="2">
    <location>
        <begin position="284"/>
        <end position="316"/>
    </location>
</feature>
<evidence type="ECO:0000313" key="5">
    <source>
        <dbReference type="EnsemblMetazoa" id="XP_016977112.1"/>
    </source>
</evidence>
<feature type="region of interest" description="Disordered" evidence="2">
    <location>
        <begin position="399"/>
        <end position="436"/>
    </location>
</feature>
<feature type="compositionally biased region" description="Low complexity" evidence="2">
    <location>
        <begin position="207"/>
        <end position="216"/>
    </location>
</feature>
<keyword evidence="6" id="KW-1185">Reference proteome</keyword>
<feature type="domain" description="Ubinuclein middle" evidence="4">
    <location>
        <begin position="442"/>
        <end position="639"/>
    </location>
</feature>